<dbReference type="EnsemblPlants" id="Pp3c12_8960V3.1">
    <property type="protein sequence ID" value="Pp3c12_8960V3.1"/>
    <property type="gene ID" value="Pp3c12_8960"/>
</dbReference>
<dbReference type="InterPro" id="IPR025659">
    <property type="entry name" value="Tubby-like_C"/>
</dbReference>
<sequence length="235" mass="27026">MLLSCQDSPLFLYINQSIYISEFKKLQAAMDFQSEFSWLELEELHAPTQSFAAVVGQRYCFPNSAQYRLENEILSKSWIITEANGEVVFRVRGKKVDWYKSKRELVDENGKVVVYMEEKPWTIKNVWKAYSPGESEALFTLKSLSAFTCKPKVNIFLASNTAQKKPDYTIEGSFLAKKCLIYFGEELVTEVTREASLKNILITKSIFNVIIHPGVDVAFIFSIIIIMDKIYVHDD</sequence>
<dbReference type="Gramene" id="Pp3c12_8960V3.1">
    <property type="protein sequence ID" value="Pp3c12_8960V3.1"/>
    <property type="gene ID" value="Pp3c12_8960"/>
</dbReference>
<reference evidence="3 5" key="2">
    <citation type="journal article" date="2018" name="Plant J.">
        <title>The Physcomitrella patens chromosome-scale assembly reveals moss genome structure and evolution.</title>
        <authorList>
            <person name="Lang D."/>
            <person name="Ullrich K.K."/>
            <person name="Murat F."/>
            <person name="Fuchs J."/>
            <person name="Jenkins J."/>
            <person name="Haas F.B."/>
            <person name="Piednoel M."/>
            <person name="Gundlach H."/>
            <person name="Van Bel M."/>
            <person name="Meyberg R."/>
            <person name="Vives C."/>
            <person name="Morata J."/>
            <person name="Symeonidi A."/>
            <person name="Hiss M."/>
            <person name="Muchero W."/>
            <person name="Kamisugi Y."/>
            <person name="Saleh O."/>
            <person name="Blanc G."/>
            <person name="Decker E.L."/>
            <person name="van Gessel N."/>
            <person name="Grimwood J."/>
            <person name="Hayes R.D."/>
            <person name="Graham S.W."/>
            <person name="Gunter L.E."/>
            <person name="McDaniel S.F."/>
            <person name="Hoernstein S.N.W."/>
            <person name="Larsson A."/>
            <person name="Li F.W."/>
            <person name="Perroud P.F."/>
            <person name="Phillips J."/>
            <person name="Ranjan P."/>
            <person name="Rokshar D.S."/>
            <person name="Rothfels C.J."/>
            <person name="Schneider L."/>
            <person name="Shu S."/>
            <person name="Stevenson D.W."/>
            <person name="Thummler F."/>
            <person name="Tillich M."/>
            <person name="Villarreal Aguilar J.C."/>
            <person name="Widiez T."/>
            <person name="Wong G.K."/>
            <person name="Wymore A."/>
            <person name="Zhang Y."/>
            <person name="Zimmer A.D."/>
            <person name="Quatrano R.S."/>
            <person name="Mayer K.F.X."/>
            <person name="Goodstein D."/>
            <person name="Casacuberta J.M."/>
            <person name="Vandepoele K."/>
            <person name="Reski R."/>
            <person name="Cuming A.C."/>
            <person name="Tuskan G.A."/>
            <person name="Maumus F."/>
            <person name="Salse J."/>
            <person name="Schmutz J."/>
            <person name="Rensing S.A."/>
        </authorList>
    </citation>
    <scope>NUCLEOTIDE SEQUENCE [LARGE SCALE GENOMIC DNA]</scope>
    <source>
        <strain evidence="4 5">cv. Gransden 2004</strain>
    </source>
</reference>
<dbReference type="EnsemblPlants" id="Pp3c12_8960V3.2">
    <property type="protein sequence ID" value="Pp3c12_8960V3.2"/>
    <property type="gene ID" value="Pp3c12_8960"/>
</dbReference>
<dbReference type="OMA" id="EEEQWNF"/>
<dbReference type="InterPro" id="IPR007612">
    <property type="entry name" value="LOR"/>
</dbReference>
<dbReference type="Gramene" id="Pp3c12_8960V3.2">
    <property type="protein sequence ID" value="Pp3c12_8960V3.2"/>
    <property type="gene ID" value="Pp3c12_8960"/>
</dbReference>
<dbReference type="PANTHER" id="PTHR31087:SF85">
    <property type="entry name" value="PROTEIN LURP-ONE-RELATED 7"/>
    <property type="match status" value="1"/>
</dbReference>
<comment type="similarity">
    <text evidence="1">Belongs to the LOR family.</text>
</comment>
<protein>
    <recommendedName>
        <fullName evidence="6">Tubby C-terminal domain-containing protein</fullName>
    </recommendedName>
</protein>
<dbReference type="STRING" id="3218.A0A2K1JQ03"/>
<dbReference type="OrthoDB" id="97518at2759"/>
<dbReference type="Pfam" id="PF04525">
    <property type="entry name" value="LOR"/>
    <property type="match status" value="1"/>
</dbReference>
<feature type="transmembrane region" description="Helical" evidence="2">
    <location>
        <begin position="206"/>
        <end position="227"/>
    </location>
</feature>
<dbReference type="PANTHER" id="PTHR31087">
    <property type="match status" value="1"/>
</dbReference>
<accession>A0A2K1JQ03</accession>
<dbReference type="PaxDb" id="3218-PP1S91_144V6.1"/>
<keyword evidence="2" id="KW-0472">Membrane</keyword>
<organism evidence="3">
    <name type="scientific">Physcomitrium patens</name>
    <name type="common">Spreading-leaved earth moss</name>
    <name type="synonym">Physcomitrella patens</name>
    <dbReference type="NCBI Taxonomy" id="3218"/>
    <lineage>
        <taxon>Eukaryota</taxon>
        <taxon>Viridiplantae</taxon>
        <taxon>Streptophyta</taxon>
        <taxon>Embryophyta</taxon>
        <taxon>Bryophyta</taxon>
        <taxon>Bryophytina</taxon>
        <taxon>Bryopsida</taxon>
        <taxon>Funariidae</taxon>
        <taxon>Funariales</taxon>
        <taxon>Funariaceae</taxon>
        <taxon>Physcomitrium</taxon>
    </lineage>
</organism>
<dbReference type="InterPro" id="IPR038595">
    <property type="entry name" value="LOR_sf"/>
</dbReference>
<dbReference type="EMBL" id="ABEU02000012">
    <property type="protein sequence ID" value="PNR43622.1"/>
    <property type="molecule type" value="Genomic_DNA"/>
</dbReference>
<dbReference type="AlphaFoldDB" id="A0A2K1JQ03"/>
<name>A0A2K1JQ03_PHYPA</name>
<keyword evidence="2" id="KW-0812">Transmembrane</keyword>
<gene>
    <name evidence="4" type="primary">LOC112289348</name>
    <name evidence="3" type="ORF">PHYPA_016003</name>
</gene>
<evidence type="ECO:0000313" key="3">
    <source>
        <dbReference type="EMBL" id="PNR43622.1"/>
    </source>
</evidence>
<reference evidence="4" key="3">
    <citation type="submission" date="2020-12" db="UniProtKB">
        <authorList>
            <consortium name="EnsemblPlants"/>
        </authorList>
    </citation>
    <scope>IDENTIFICATION</scope>
</reference>
<dbReference type="Gene3D" id="2.40.160.200">
    <property type="entry name" value="LURP1-related"/>
    <property type="match status" value="1"/>
</dbReference>
<dbReference type="Proteomes" id="UP000006727">
    <property type="component" value="Chromosome 12"/>
</dbReference>
<evidence type="ECO:0008006" key="6">
    <source>
        <dbReference type="Google" id="ProtNLM"/>
    </source>
</evidence>
<reference evidence="3 5" key="1">
    <citation type="journal article" date="2008" name="Science">
        <title>The Physcomitrella genome reveals evolutionary insights into the conquest of land by plants.</title>
        <authorList>
            <person name="Rensing S."/>
            <person name="Lang D."/>
            <person name="Zimmer A."/>
            <person name="Terry A."/>
            <person name="Salamov A."/>
            <person name="Shapiro H."/>
            <person name="Nishiyama T."/>
            <person name="Perroud P.-F."/>
            <person name="Lindquist E."/>
            <person name="Kamisugi Y."/>
            <person name="Tanahashi T."/>
            <person name="Sakakibara K."/>
            <person name="Fujita T."/>
            <person name="Oishi K."/>
            <person name="Shin-I T."/>
            <person name="Kuroki Y."/>
            <person name="Toyoda A."/>
            <person name="Suzuki Y."/>
            <person name="Hashimoto A."/>
            <person name="Yamaguchi K."/>
            <person name="Sugano A."/>
            <person name="Kohara Y."/>
            <person name="Fujiyama A."/>
            <person name="Anterola A."/>
            <person name="Aoki S."/>
            <person name="Ashton N."/>
            <person name="Barbazuk W.B."/>
            <person name="Barker E."/>
            <person name="Bennetzen J."/>
            <person name="Bezanilla M."/>
            <person name="Blankenship R."/>
            <person name="Cho S.H."/>
            <person name="Dutcher S."/>
            <person name="Estelle M."/>
            <person name="Fawcett J.A."/>
            <person name="Gundlach H."/>
            <person name="Hanada K."/>
            <person name="Heyl A."/>
            <person name="Hicks K.A."/>
            <person name="Hugh J."/>
            <person name="Lohr M."/>
            <person name="Mayer K."/>
            <person name="Melkozernov A."/>
            <person name="Murata T."/>
            <person name="Nelson D."/>
            <person name="Pils B."/>
            <person name="Prigge M."/>
            <person name="Reiss B."/>
            <person name="Renner T."/>
            <person name="Rombauts S."/>
            <person name="Rushton P."/>
            <person name="Sanderfoot A."/>
            <person name="Schween G."/>
            <person name="Shiu S.-H."/>
            <person name="Stueber K."/>
            <person name="Theodoulou F.L."/>
            <person name="Tu H."/>
            <person name="Van de Peer Y."/>
            <person name="Verrier P.J."/>
            <person name="Waters E."/>
            <person name="Wood A."/>
            <person name="Yang L."/>
            <person name="Cove D."/>
            <person name="Cuming A."/>
            <person name="Hasebe M."/>
            <person name="Lucas S."/>
            <person name="Mishler D.B."/>
            <person name="Reski R."/>
            <person name="Grigoriev I."/>
            <person name="Quatrano R.S."/>
            <person name="Boore J.L."/>
        </authorList>
    </citation>
    <scope>NUCLEOTIDE SEQUENCE [LARGE SCALE GENOMIC DNA]</scope>
    <source>
        <strain evidence="4 5">cv. Gransden 2004</strain>
    </source>
</reference>
<evidence type="ECO:0000313" key="4">
    <source>
        <dbReference type="EnsemblPlants" id="Pp3c12_8960V3.1"/>
    </source>
</evidence>
<dbReference type="RefSeq" id="XP_024390268.1">
    <property type="nucleotide sequence ID" value="XM_024534500.2"/>
</dbReference>
<evidence type="ECO:0000256" key="2">
    <source>
        <dbReference type="SAM" id="Phobius"/>
    </source>
</evidence>
<dbReference type="SUPFAM" id="SSF54518">
    <property type="entry name" value="Tubby C-terminal domain-like"/>
    <property type="match status" value="1"/>
</dbReference>
<proteinExistence type="inferred from homology"/>
<keyword evidence="5" id="KW-1185">Reference proteome</keyword>
<evidence type="ECO:0000313" key="5">
    <source>
        <dbReference type="Proteomes" id="UP000006727"/>
    </source>
</evidence>
<evidence type="ECO:0000256" key="1">
    <source>
        <dbReference type="ARBA" id="ARBA00005437"/>
    </source>
</evidence>
<keyword evidence="2" id="KW-1133">Transmembrane helix</keyword>
<dbReference type="GeneID" id="112289348"/>